<dbReference type="Proteomes" id="UP000323824">
    <property type="component" value="Chromosome"/>
</dbReference>
<evidence type="ECO:0000259" key="1">
    <source>
        <dbReference type="PROSITE" id="PS51782"/>
    </source>
</evidence>
<dbReference type="SUPFAM" id="SSF54106">
    <property type="entry name" value="LysM domain"/>
    <property type="match status" value="1"/>
</dbReference>
<protein>
    <submittedName>
        <fullName evidence="2">LysM peptidoglycan-binding domain-containing protein</fullName>
    </submittedName>
</protein>
<reference evidence="2 3" key="2">
    <citation type="submission" date="2019-09" db="EMBL/GenBank/DDBJ databases">
        <title>Complete Genome Sequence and Methylome Analysis of free living Spirochaetas.</title>
        <authorList>
            <person name="Leshcheva N."/>
            <person name="Mikheeva N."/>
        </authorList>
    </citation>
    <scope>NUCLEOTIDE SEQUENCE [LARGE SCALE GENOMIC DNA]</scope>
    <source>
        <strain evidence="2 3">P</strain>
    </source>
</reference>
<evidence type="ECO:0000313" key="3">
    <source>
        <dbReference type="Proteomes" id="UP000323824"/>
    </source>
</evidence>
<dbReference type="OrthoDB" id="350107at2"/>
<dbReference type="InterPro" id="IPR036779">
    <property type="entry name" value="LysM_dom_sf"/>
</dbReference>
<dbReference type="Pfam" id="PF01476">
    <property type="entry name" value="LysM"/>
    <property type="match status" value="1"/>
</dbReference>
<dbReference type="SMART" id="SM00257">
    <property type="entry name" value="LysM"/>
    <property type="match status" value="1"/>
</dbReference>
<dbReference type="KEGG" id="sper:EW093_11800"/>
<organism evidence="2 3">
    <name type="scientific">Thiospirochaeta perfilievii</name>
    <dbReference type="NCBI Taxonomy" id="252967"/>
    <lineage>
        <taxon>Bacteria</taxon>
        <taxon>Pseudomonadati</taxon>
        <taxon>Spirochaetota</taxon>
        <taxon>Spirochaetia</taxon>
        <taxon>Spirochaetales</taxon>
        <taxon>Spirochaetaceae</taxon>
        <taxon>Thiospirochaeta</taxon>
    </lineage>
</organism>
<dbReference type="EMBL" id="CP035807">
    <property type="protein sequence ID" value="QEN05365.1"/>
    <property type="molecule type" value="Genomic_DNA"/>
</dbReference>
<evidence type="ECO:0000313" key="2">
    <source>
        <dbReference type="EMBL" id="QEN05365.1"/>
    </source>
</evidence>
<gene>
    <name evidence="2" type="ORF">EW093_11800</name>
</gene>
<name>A0A5C1QBD1_9SPIO</name>
<reference evidence="2 3" key="1">
    <citation type="submission" date="2019-02" db="EMBL/GenBank/DDBJ databases">
        <authorList>
            <person name="Fomenkov A."/>
            <person name="Dubinina G."/>
            <person name="Grabovich M."/>
            <person name="Vincze T."/>
            <person name="Roberts R.J."/>
        </authorList>
    </citation>
    <scope>NUCLEOTIDE SEQUENCE [LARGE SCALE GENOMIC DNA]</scope>
    <source>
        <strain evidence="2 3">P</strain>
    </source>
</reference>
<dbReference type="Gene3D" id="3.10.350.10">
    <property type="entry name" value="LysM domain"/>
    <property type="match status" value="1"/>
</dbReference>
<dbReference type="InterPro" id="IPR018392">
    <property type="entry name" value="LysM"/>
</dbReference>
<keyword evidence="3" id="KW-1185">Reference proteome</keyword>
<accession>A0A5C1QBD1</accession>
<dbReference type="CDD" id="cd00118">
    <property type="entry name" value="LysM"/>
    <property type="match status" value="1"/>
</dbReference>
<proteinExistence type="predicted"/>
<dbReference type="PROSITE" id="PS51782">
    <property type="entry name" value="LYSM"/>
    <property type="match status" value="1"/>
</dbReference>
<sequence>MKLLLLLFTLPIALFPDSFFQYEVKRYDNVRDLAVRFKVQEDILVKDNKLENVPHLFVGQILKVPVTYKYSEPKLASLTRVMNNSTTNWSNPTFEIYKWDKVPTVLIFDTINYSLQSLFFKRLAFFIEKKDYIGNIYSLDELQGERGWNGHDYRAKDLARFFNKISDEGLDLTRGEDILLDILLKNRILSRSENRFIPLSGAIISCSRGSLYNHRKTILRHEAFHGLFFTSPEFREYTKGVWNSLSKDAKTIWILYLEFLNYETSDIELVYNEFMAYLLQISVDETYIYFNNVVFYRLYYEYPSKRVLINRFFSNNRTPYKESIEKFRAFTEKMLIE</sequence>
<dbReference type="AlphaFoldDB" id="A0A5C1QBD1"/>
<dbReference type="RefSeq" id="WP_149568603.1">
    <property type="nucleotide sequence ID" value="NZ_CP035807.1"/>
</dbReference>
<feature type="domain" description="LysM" evidence="1">
    <location>
        <begin position="20"/>
        <end position="64"/>
    </location>
</feature>